<dbReference type="InterPro" id="IPR027417">
    <property type="entry name" value="P-loop_NTPase"/>
</dbReference>
<reference evidence="6 7" key="1">
    <citation type="submission" date="2016-07" db="EMBL/GenBank/DDBJ databases">
        <title>Pervasive Adenine N6-methylation of Active Genes in Fungi.</title>
        <authorList>
            <consortium name="DOE Joint Genome Institute"/>
            <person name="Mondo S.J."/>
            <person name="Dannebaum R.O."/>
            <person name="Kuo R.C."/>
            <person name="Labutti K."/>
            <person name="Haridas S."/>
            <person name="Kuo A."/>
            <person name="Salamov A."/>
            <person name="Ahrendt S.R."/>
            <person name="Lipzen A."/>
            <person name="Sullivan W."/>
            <person name="Andreopoulos W.B."/>
            <person name="Clum A."/>
            <person name="Lindquist E."/>
            <person name="Daum C."/>
            <person name="Ramamoorthy G.K."/>
            <person name="Gryganskyi A."/>
            <person name="Culley D."/>
            <person name="Magnuson J.K."/>
            <person name="James T.Y."/>
            <person name="O'Malley M.A."/>
            <person name="Stajich J.E."/>
            <person name="Spatafora J.W."/>
            <person name="Visel A."/>
            <person name="Grigoriev I.V."/>
        </authorList>
    </citation>
    <scope>NUCLEOTIDE SEQUENCE [LARGE SCALE GENOMIC DNA]</scope>
    <source>
        <strain evidence="6 7">ATCC 12442</strain>
    </source>
</reference>
<dbReference type="GeneID" id="63807574"/>
<dbReference type="Proteomes" id="UP000193922">
    <property type="component" value="Unassembled WGS sequence"/>
</dbReference>
<name>A0A1Y1VRW0_9FUNG</name>
<dbReference type="GO" id="GO:0016887">
    <property type="term" value="F:ATP hydrolysis activity"/>
    <property type="evidence" value="ECO:0007669"/>
    <property type="project" value="InterPro"/>
</dbReference>
<dbReference type="InterPro" id="IPR050173">
    <property type="entry name" value="ABC_transporter_C-like"/>
</dbReference>
<dbReference type="Gene3D" id="3.40.50.300">
    <property type="entry name" value="P-loop containing nucleotide triphosphate hydrolases"/>
    <property type="match status" value="1"/>
</dbReference>
<feature type="domain" description="ABC transporter" evidence="5">
    <location>
        <begin position="11"/>
        <end position="164"/>
    </location>
</feature>
<dbReference type="GO" id="GO:0005524">
    <property type="term" value="F:ATP binding"/>
    <property type="evidence" value="ECO:0007669"/>
    <property type="project" value="UniProtKB-KW"/>
</dbReference>
<protein>
    <submittedName>
        <fullName evidence="6">ABC transporter-like protein</fullName>
    </submittedName>
</protein>
<dbReference type="EMBL" id="MCFD01000193">
    <property type="protein sequence ID" value="ORX63504.1"/>
    <property type="molecule type" value="Genomic_DNA"/>
</dbReference>
<keyword evidence="4" id="KW-0067">ATP-binding</keyword>
<keyword evidence="3" id="KW-0547">Nucleotide-binding</keyword>
<keyword evidence="2" id="KW-0677">Repeat</keyword>
<sequence>MRYRENLDTVLNSISFSVGCNEKVGIVGRTGAGKSSLTYALLRLIEPAGGSIFIDGVDISTIGLQDLRSKISIIPQDPALFVGTIRENLDPLSEFTDDEVWTAIRKGHIEDLVDRPAQAHDVNDDSSGPWVEGTGLDKWVEDGGKNFSVGQRQLVSLCRALLWKRRS</sequence>
<organism evidence="6 7">
    <name type="scientific">Linderina pennispora</name>
    <dbReference type="NCBI Taxonomy" id="61395"/>
    <lineage>
        <taxon>Eukaryota</taxon>
        <taxon>Fungi</taxon>
        <taxon>Fungi incertae sedis</taxon>
        <taxon>Zoopagomycota</taxon>
        <taxon>Kickxellomycotina</taxon>
        <taxon>Kickxellomycetes</taxon>
        <taxon>Kickxellales</taxon>
        <taxon>Kickxellaceae</taxon>
        <taxon>Linderina</taxon>
    </lineage>
</organism>
<dbReference type="GO" id="GO:0012505">
    <property type="term" value="C:endomembrane system"/>
    <property type="evidence" value="ECO:0007669"/>
    <property type="project" value="UniProtKB-SubCell"/>
</dbReference>
<dbReference type="GO" id="GO:0000329">
    <property type="term" value="C:fungal-type vacuole membrane"/>
    <property type="evidence" value="ECO:0007669"/>
    <property type="project" value="UniProtKB-ARBA"/>
</dbReference>
<dbReference type="PROSITE" id="PS51257">
    <property type="entry name" value="PROKAR_LIPOPROTEIN"/>
    <property type="match status" value="1"/>
</dbReference>
<accession>A0A1Y1VRW0</accession>
<dbReference type="InterPro" id="IPR003439">
    <property type="entry name" value="ABC_transporter-like_ATP-bd"/>
</dbReference>
<gene>
    <name evidence="6" type="ORF">DL89DRAFT_307977</name>
</gene>
<dbReference type="GO" id="GO:0042626">
    <property type="term" value="F:ATPase-coupled transmembrane transporter activity"/>
    <property type="evidence" value="ECO:0007669"/>
    <property type="project" value="TreeGrafter"/>
</dbReference>
<dbReference type="STRING" id="61395.A0A1Y1VRW0"/>
<evidence type="ECO:0000256" key="1">
    <source>
        <dbReference type="ARBA" id="ARBA00004127"/>
    </source>
</evidence>
<keyword evidence="7" id="KW-1185">Reference proteome</keyword>
<dbReference type="PANTHER" id="PTHR24223:SF443">
    <property type="entry name" value="MULTIDRUG-RESISTANCE LIKE PROTEIN 1, ISOFORM I"/>
    <property type="match status" value="1"/>
</dbReference>
<evidence type="ECO:0000313" key="7">
    <source>
        <dbReference type="Proteomes" id="UP000193922"/>
    </source>
</evidence>
<comment type="subcellular location">
    <subcellularLocation>
        <location evidence="1">Endomembrane system</location>
        <topology evidence="1">Multi-pass membrane protein</topology>
    </subcellularLocation>
</comment>
<comment type="caution">
    <text evidence="6">The sequence shown here is derived from an EMBL/GenBank/DDBJ whole genome shotgun (WGS) entry which is preliminary data.</text>
</comment>
<evidence type="ECO:0000256" key="4">
    <source>
        <dbReference type="ARBA" id="ARBA00022840"/>
    </source>
</evidence>
<proteinExistence type="predicted"/>
<dbReference type="OrthoDB" id="6500128at2759"/>
<dbReference type="AlphaFoldDB" id="A0A1Y1VRW0"/>
<evidence type="ECO:0000256" key="2">
    <source>
        <dbReference type="ARBA" id="ARBA00022737"/>
    </source>
</evidence>
<evidence type="ECO:0000256" key="3">
    <source>
        <dbReference type="ARBA" id="ARBA00022741"/>
    </source>
</evidence>
<evidence type="ECO:0000313" key="6">
    <source>
        <dbReference type="EMBL" id="ORX63504.1"/>
    </source>
</evidence>
<evidence type="ECO:0000259" key="5">
    <source>
        <dbReference type="Pfam" id="PF00005"/>
    </source>
</evidence>
<dbReference type="Pfam" id="PF00005">
    <property type="entry name" value="ABC_tran"/>
    <property type="match status" value="1"/>
</dbReference>
<dbReference type="RefSeq" id="XP_040738966.1">
    <property type="nucleotide sequence ID" value="XM_040890926.1"/>
</dbReference>
<dbReference type="SUPFAM" id="SSF52540">
    <property type="entry name" value="P-loop containing nucleoside triphosphate hydrolases"/>
    <property type="match status" value="1"/>
</dbReference>
<dbReference type="PANTHER" id="PTHR24223">
    <property type="entry name" value="ATP-BINDING CASSETTE SUB-FAMILY C"/>
    <property type="match status" value="1"/>
</dbReference>
<dbReference type="FunFam" id="3.40.50.300:FF:004162">
    <property type="entry name" value="ATP binding cassette subfamily C member 5"/>
    <property type="match status" value="1"/>
</dbReference>